<protein>
    <submittedName>
        <fullName evidence="8">Regulatory protein</fullName>
    </submittedName>
</protein>
<keyword evidence="3 6" id="KW-0812">Transmembrane</keyword>
<dbReference type="SUPFAM" id="SSF53850">
    <property type="entry name" value="Periplasmic binding protein-like II"/>
    <property type="match status" value="1"/>
</dbReference>
<dbReference type="Pfam" id="PF07690">
    <property type="entry name" value="MFS_1"/>
    <property type="match status" value="1"/>
</dbReference>
<dbReference type="InterPro" id="IPR011701">
    <property type="entry name" value="MFS"/>
</dbReference>
<dbReference type="AlphaFoldDB" id="A0A078LCH8"/>
<keyword evidence="5 6" id="KW-0472">Membrane</keyword>
<evidence type="ECO:0000256" key="2">
    <source>
        <dbReference type="ARBA" id="ARBA00022475"/>
    </source>
</evidence>
<feature type="transmembrane region" description="Helical" evidence="6">
    <location>
        <begin position="16"/>
        <end position="34"/>
    </location>
</feature>
<dbReference type="CDD" id="cd17488">
    <property type="entry name" value="MFS_UhpC"/>
    <property type="match status" value="1"/>
</dbReference>
<organism evidence="8">
    <name type="scientific">Citrobacter koseri</name>
    <name type="common">Citrobacter diversus</name>
    <dbReference type="NCBI Taxonomy" id="545"/>
    <lineage>
        <taxon>Bacteria</taxon>
        <taxon>Pseudomonadati</taxon>
        <taxon>Pseudomonadota</taxon>
        <taxon>Gammaproteobacteria</taxon>
        <taxon>Enterobacterales</taxon>
        <taxon>Enterobacteriaceae</taxon>
        <taxon>Citrobacter</taxon>
    </lineage>
</organism>
<dbReference type="PANTHER" id="PTHR43826:SF3">
    <property type="entry name" value="GLUCOSE-6-PHOSPHATE EXCHANGER SLC37A4"/>
    <property type="match status" value="1"/>
</dbReference>
<dbReference type="GO" id="GO:0061513">
    <property type="term" value="F:glucose 6-phosphate:phosphate antiporter activity"/>
    <property type="evidence" value="ECO:0007669"/>
    <property type="project" value="TreeGrafter"/>
</dbReference>
<gene>
    <name evidence="8" type="primary">uhpC</name>
    <name evidence="8" type="ORF">BN1086_02640</name>
</gene>
<feature type="transmembrane region" description="Helical" evidence="6">
    <location>
        <begin position="143"/>
        <end position="166"/>
    </location>
</feature>
<feature type="transmembrane region" description="Helical" evidence="6">
    <location>
        <begin position="240"/>
        <end position="258"/>
    </location>
</feature>
<name>A0A078LCH8_CITKO</name>
<reference evidence="8" key="1">
    <citation type="submission" date="2014-06" db="EMBL/GenBank/DDBJ databases">
        <authorList>
            <person name="Urmite Genomes Urmite Genomes"/>
        </authorList>
    </citation>
    <scope>NUCLEOTIDE SEQUENCE</scope>
</reference>
<dbReference type="SUPFAM" id="SSF103473">
    <property type="entry name" value="MFS general substrate transporter"/>
    <property type="match status" value="1"/>
</dbReference>
<accession>A0A078LCH8</accession>
<evidence type="ECO:0000313" key="8">
    <source>
        <dbReference type="EMBL" id="CDZ84485.1"/>
    </source>
</evidence>
<feature type="transmembrane region" description="Helical" evidence="6">
    <location>
        <begin position="278"/>
        <end position="298"/>
    </location>
</feature>
<dbReference type="GO" id="GO:0012505">
    <property type="term" value="C:endomembrane system"/>
    <property type="evidence" value="ECO:0007669"/>
    <property type="project" value="UniProtKB-SubCell"/>
</dbReference>
<feature type="transmembrane region" description="Helical" evidence="6">
    <location>
        <begin position="172"/>
        <end position="192"/>
    </location>
</feature>
<dbReference type="InterPro" id="IPR051337">
    <property type="entry name" value="OPA_Antiporter"/>
</dbReference>
<dbReference type="InterPro" id="IPR036259">
    <property type="entry name" value="MFS_trans_sf"/>
</dbReference>
<dbReference type="EMBL" id="LK931336">
    <property type="protein sequence ID" value="CDZ84485.1"/>
    <property type="molecule type" value="Genomic_DNA"/>
</dbReference>
<dbReference type="Gene3D" id="1.20.1250.20">
    <property type="entry name" value="MFS general substrate transporter like domains"/>
    <property type="match status" value="2"/>
</dbReference>
<evidence type="ECO:0000256" key="6">
    <source>
        <dbReference type="SAM" id="Phobius"/>
    </source>
</evidence>
<feature type="domain" description="Major facilitator superfamily (MFS) profile" evidence="7">
    <location>
        <begin position="20"/>
        <end position="453"/>
    </location>
</feature>
<evidence type="ECO:0000256" key="5">
    <source>
        <dbReference type="ARBA" id="ARBA00023136"/>
    </source>
</evidence>
<evidence type="ECO:0000256" key="4">
    <source>
        <dbReference type="ARBA" id="ARBA00022989"/>
    </source>
</evidence>
<dbReference type="InterPro" id="IPR020846">
    <property type="entry name" value="MFS_dom"/>
</dbReference>
<sequence length="772" mass="84555">MHPRPVNETDQRYRALRLRLLMCMVIGYAAFYLTRKSVNYVLPALQTDLGLDKGDIGLLGSLFYLTYGLSKFTAGLWHDSHGQRWFMGVGLFATGLLNVVFAFGESLTLLLAVWTLNGFFQGWGWPPCARLLTHWYSRNERGFWWGCWNMSINIGGAIIPLISAFAAHWWGWQAAMLAPGIISMALGIWLTLQLKGTPQEEGLPTVGAWRHDPLELRQEQQSPPMGLWQMLRTTMLKNPMIWLLGVSYVLVYLIRIALNDWGNIWLTESHGVNLLSANATVMLFEVGGLLGALFAGWGSDLLFSGQRAPMILLFTLGLMVSVAALWLAPVHHYALLAVCFFTVGFFVFGPQMLIGLAAVECGHKAAAGSITGFLGLFAYLGAALAGWPLSLLLVGHVQSALGRCGTYGFIADAAADGGHHHLAQSKDKTMKLTLTSTLIASGIALATLTGAAQAKGRLVVYCSATNEMCEAETKAFGDKYDVKTSFIRNGSGSTLAKVDAEKKNPQADVWYGGTLDPQSQAGEMGLLQPYKSPNLEQVMEKFRDPAKVKGNLSSAVYVGILGFGVNTQRLKEKNLPVPKCWKDLTKPEYKGEIQIADPQSSGTAYTALATFAQLWGEDQAFDYLKQLNANVSQYTKSGIAPARNAARGETAIGIGFLHDYSLEKEQGAPLELISPCEGTGYEIGGVSILKGARNLDNAKLFVDWVLSKEAQELAWKKGKSYQILTNTTAETSPNSLKLDDLKLINYDMDKYGSTDVRKQLINKWVSEVKMGK</sequence>
<keyword evidence="2" id="KW-1003">Cell membrane</keyword>
<keyword evidence="4 6" id="KW-1133">Transmembrane helix</keyword>
<dbReference type="Gene3D" id="3.40.190.10">
    <property type="entry name" value="Periplasmic binding protein-like II"/>
    <property type="match status" value="2"/>
</dbReference>
<comment type="subcellular location">
    <subcellularLocation>
        <location evidence="1">Endomembrane system</location>
        <topology evidence="1">Multi-pass membrane protein</topology>
    </subcellularLocation>
</comment>
<dbReference type="PATRIC" id="fig|545.12.peg.2658"/>
<feature type="transmembrane region" description="Helical" evidence="6">
    <location>
        <begin position="54"/>
        <end position="73"/>
    </location>
</feature>
<feature type="transmembrane region" description="Helical" evidence="6">
    <location>
        <begin position="334"/>
        <end position="359"/>
    </location>
</feature>
<dbReference type="CDD" id="cd13544">
    <property type="entry name" value="PBP2_Fbp_like_1"/>
    <property type="match status" value="1"/>
</dbReference>
<feature type="transmembrane region" description="Helical" evidence="6">
    <location>
        <begin position="85"/>
        <end position="103"/>
    </location>
</feature>
<evidence type="ECO:0000256" key="1">
    <source>
        <dbReference type="ARBA" id="ARBA00004127"/>
    </source>
</evidence>
<dbReference type="Pfam" id="PF13343">
    <property type="entry name" value="SBP_bac_6"/>
    <property type="match status" value="1"/>
</dbReference>
<dbReference type="GO" id="GO:0005886">
    <property type="term" value="C:plasma membrane"/>
    <property type="evidence" value="ECO:0007669"/>
    <property type="project" value="TreeGrafter"/>
</dbReference>
<dbReference type="GO" id="GO:0035435">
    <property type="term" value="P:phosphate ion transmembrane transport"/>
    <property type="evidence" value="ECO:0007669"/>
    <property type="project" value="TreeGrafter"/>
</dbReference>
<evidence type="ECO:0000259" key="7">
    <source>
        <dbReference type="PROSITE" id="PS50850"/>
    </source>
</evidence>
<dbReference type="PROSITE" id="PS50850">
    <property type="entry name" value="MFS"/>
    <property type="match status" value="1"/>
</dbReference>
<dbReference type="PANTHER" id="PTHR43826">
    <property type="entry name" value="GLUCOSE-6-PHOSPHATE EXCHANGER SLC37A4"/>
    <property type="match status" value="1"/>
</dbReference>
<feature type="transmembrane region" description="Helical" evidence="6">
    <location>
        <begin position="310"/>
        <end position="328"/>
    </location>
</feature>
<evidence type="ECO:0000256" key="3">
    <source>
        <dbReference type="ARBA" id="ARBA00022692"/>
    </source>
</evidence>
<feature type="transmembrane region" description="Helical" evidence="6">
    <location>
        <begin position="371"/>
        <end position="394"/>
    </location>
</feature>
<proteinExistence type="predicted"/>